<feature type="region of interest" description="Disordered" evidence="5">
    <location>
        <begin position="3129"/>
        <end position="3222"/>
    </location>
</feature>
<dbReference type="SMART" id="SM00326">
    <property type="entry name" value="SH3"/>
    <property type="match status" value="4"/>
</dbReference>
<gene>
    <name evidence="7" type="ORF">P5673_002538</name>
</gene>
<feature type="coiled-coil region" evidence="4">
    <location>
        <begin position="3325"/>
        <end position="3382"/>
    </location>
</feature>
<feature type="domain" description="SH3" evidence="6">
    <location>
        <begin position="4290"/>
        <end position="4357"/>
    </location>
</feature>
<protein>
    <submittedName>
        <fullName evidence="7">RIMS-binding protein 2</fullName>
    </submittedName>
</protein>
<dbReference type="Gene3D" id="2.60.40.10">
    <property type="entry name" value="Immunoglobulins"/>
    <property type="match status" value="1"/>
</dbReference>
<reference evidence="7" key="1">
    <citation type="journal article" date="2023" name="G3 (Bethesda)">
        <title>Whole genome assembly and annotation of the endangered Caribbean coral Acropora cervicornis.</title>
        <authorList>
            <person name="Selwyn J.D."/>
            <person name="Vollmer S.V."/>
        </authorList>
    </citation>
    <scope>NUCLEOTIDE SEQUENCE</scope>
    <source>
        <strain evidence="7">K2</strain>
    </source>
</reference>
<dbReference type="Pfam" id="PF25523">
    <property type="entry name" value="Ig_RIMBP2"/>
    <property type="match status" value="1"/>
</dbReference>
<proteinExistence type="predicted"/>
<keyword evidence="8" id="KW-1185">Reference proteome</keyword>
<dbReference type="FunFam" id="2.30.30.40:FF:000023">
    <property type="entry name" value="RIMS-binding protein 2 isoform F"/>
    <property type="match status" value="1"/>
</dbReference>
<feature type="region of interest" description="Disordered" evidence="5">
    <location>
        <begin position="1760"/>
        <end position="1802"/>
    </location>
</feature>
<feature type="compositionally biased region" description="Polar residues" evidence="5">
    <location>
        <begin position="226"/>
        <end position="239"/>
    </location>
</feature>
<feature type="coiled-coil region" evidence="4">
    <location>
        <begin position="2567"/>
        <end position="2770"/>
    </location>
</feature>
<dbReference type="PRINTS" id="PR00452">
    <property type="entry name" value="SH3DOMAIN"/>
</dbReference>
<evidence type="ECO:0000256" key="1">
    <source>
        <dbReference type="ARBA" id="ARBA00022443"/>
    </source>
</evidence>
<dbReference type="GO" id="GO:0007274">
    <property type="term" value="P:neuromuscular synaptic transmission"/>
    <property type="evidence" value="ECO:0007669"/>
    <property type="project" value="TreeGrafter"/>
</dbReference>
<feature type="coiled-coil region" evidence="4">
    <location>
        <begin position="3432"/>
        <end position="3639"/>
    </location>
</feature>
<feature type="region of interest" description="Disordered" evidence="5">
    <location>
        <begin position="3282"/>
        <end position="3302"/>
    </location>
</feature>
<dbReference type="InterPro" id="IPR057884">
    <property type="entry name" value="FN3_RIM-BP1/2/3"/>
</dbReference>
<feature type="coiled-coil region" evidence="4">
    <location>
        <begin position="2284"/>
        <end position="2311"/>
    </location>
</feature>
<feature type="region of interest" description="Disordered" evidence="5">
    <location>
        <begin position="468"/>
        <end position="501"/>
    </location>
</feature>
<feature type="compositionally biased region" description="Polar residues" evidence="5">
    <location>
        <begin position="1760"/>
        <end position="1775"/>
    </location>
</feature>
<feature type="coiled-coil region" evidence="4">
    <location>
        <begin position="419"/>
        <end position="467"/>
    </location>
</feature>
<feature type="compositionally biased region" description="Low complexity" evidence="5">
    <location>
        <begin position="3985"/>
        <end position="4000"/>
    </location>
</feature>
<sequence length="4387" mass="499510">MSRGQSWKNSAPGGENTVELWRTNSQPSHGAQSTGNELSPAAPSKSNMEDMRRRVVHLNKELEKERTYSKNLKRDKALEIRQVRDEEQKKATTMLAELRSKLHKEKIIELTSLREQLRKEKEKDLVQIIRQKDEVYRTAQQAWAKEKDEVKLRLRTELRIESREDTKREFENERGRLEQDISDLHRQKKELEDTLRLVQDADKRKIDDMRRIHHDHELELEKFKRNSWQESRQQDTKPGNQELKMLQRKNVELSSLVRKLDEKNQQLATRNAELLAELETLEKDSRDKNRKTERKNADLLQTNKRLESRNKMLLDEINTMKKHSTKKGGLAKPRGQAAKESDALDNMKEQLREQTRTIADLKQNLMDKDRRIELLRGRKKKKRQQSSIPVPVSANYTSVEDDDVLSVYSDFSETSEMEKQQLQSDLLESQTRIHELERMINDNGQDVKELKDQRDLLEFELEEMSQLSTADSEDWGSRRPRRTLSLDSSLSQGKGDDSSSLSFEEIKSCLEELENEKESTFSPFQQKALKQARAMLDSMAEKINHLEITEFALRDKVRDLDLGYNSPSLRSDLNDSTNSVFTYDQETLTDLQRVELDAMESFFRQKQGEVAEHSTEIENQENLTEDKCTTTQLVLEDLDNMETIYNEFQNGLLKETCEYPEHAVLETEDKESMTDLAWLEISSRQIDSFSQIYLEDGLQREKGEVYRVEKETMTDLYLEELRQLGNNSQKYVEESISLRPRDNKGIMTDVIWEELIERTNEATYSDLRRELDAQWKGKGREAVDVGVMTDLALLELVEMENKYFEYTENESVVDILKDDNVEALPEIVLDTFPEDPASRKDNYVMTELRWEHIIDLENKCSTYEHDIEELERAIADSYVVKDEKNCGTDLSYRDIIAMQEKCLGYECVIEELEKRLAQFDVEKSEKGTGTEISLKDLCNDRFTCDMRGEDTLTNEIEGSVNVVLPRIVQETFPGDVQTKDECDMTDGVWEEVEELKNTYLDYRQNLEEMKNKLAQFEVEKDDKESLTDIAMQDLADLESIYKEHLREVDSDTNSMLSNVEKESRECMTELTAIEITELEDFYIENAANQLPQSPIVEKWEQESMTEITLNEMQYLDETEELYRQKVNGGPKVDKCTETDLTTTGIDSMDEEPKILAVDKQDAEVMTEMALSDLQYLEGVEQANAECLVDTELEPEALVVDKQDAEVMTEMALSDLQYLEGVEQANAECLVDTELEPEALVVDKQDAEVMTEMALSDLQYLEDVEQANAECLVDTELEPEALVVDKQDAEVMTEMALSDLQYLEGVEQAYSECLVDTELRPEALVVDKQDAEVMTEMALSDLQYLEDVEQANAECLVDTELEPEALVVDKQDAEVMTEMALSDLQYLEGVEQAYSECLVDTELKPEALVVDKQDAEVMTEMALSDLQYLEGVEQANAECLVDTELELEALVVDKQDAEVMTEMALSDLQYLEGVEQANAECLVDTELEPKAFVVDKQDVEVMTEIALSDLQYLEDVEQAHEECRVDTEVEPKTLVVDKQDVEVMTEMPLSGLLYLEDDEQAHEECLADEEEEPNVLVMDKPNAEIMTEMADLHNLEKVESPHEECLADEVEVTEVRSIPVEKESVEIMTDMNVVDLQSSENKLECFENSCKNKANAQTMTDLTLSELHLLEDNLEELRADCTERCNAEIMTDLTGVDLNNWKETGDVQEALEECFAQTTQVEMENVEIMTDLTVLNLQYLETVECAHQKCLAVKHSVATMNDLPNQDPKSLESSPSAGKERRSSLWRRKSRSSSVTDHLHHKNTMTEMTGNMLEYYEDIEGIYKETVVKMEEMKTLLFVEKQESDVMTDLTAEDLEYLEEESEKAREGAKASVDEKVMTELTHEDLEYLIEVEMFHKDVDLERCKRDLPLLCDATTMTELSFPDVEYAEKELYRLKQKRSQDTDSSWVVIEPAMEDKNVMTEIPTAQLNCPKKFEVHHMENMTKSMETACCNDAETMTDLTLPDIEYLEEAENLLKTVSGNGGDMAALLAPKDDKEVITDLVSSDIDYLVLLGDIDRDGNRDDTSSPEKDDKQTETELTIADIRDLEDQVHDATGRKTVSSFQEFGNEDLLPETQVSLQSELEYLPVLDETEFILLDEDEDVISRRETEVMTELTISDIRDLEDQVVSARNFKAPHVKENFEVETLDSLQSQLEYLPVLDEPEFILDDEEDFMQRQDAGVMTEITLFDLEHLLEDEILGNEGIVKSFEKKDNTSMTELTISELAFLETSGPRLDNEVLNTADISEAAIQCDLENLSSLMQELNREAEEHGEYFPAWFVTALNLRRPELGFNPIHLVVRQSDVVDAEPTGELSDTKFPLGNEIEKTPIPNALNDSMNSLEDGMSNLHDEGTLDVSDRGSWKEGEDAILSKDVSIQCELIDVVAMLAEYKENEKQEEEAGTLFISQDDSYSMSNQTEDPNVPATDAENSDLLTDMPRGSSAMNRFDRFLQERKDSERLNLQKFRENLEVGEDGETEQRDVITDMQQDGSAVNTFDRFLKERQDSEVLNLETLKQTLETAGDTGRVDAKCLKDLEDENKVLKRQVQLLENAKNTAELEEEIAALKEQIQTKKGLEEENQLLREEINILKETAELEEQEKENGLLKEKIQMLEDKEIDDDQDFKAVDRENEKLREKSKALEESMNAEDLEMENDFLKQQVKVEQEKAKELEKENGTLHQKILVLEETARSTEGLEMESGHLKQQIEALSAERKNMEELVKENVLLKARMETMVEAQKIKEREGQNDTLKMELHQMHEKSLNVQDLVNQNILLKEQIEIMNEAAKEKQLEYENQTLKDKMQLLEESEIKERLANEDLIQRIQDMEQSTARVVKRLEEENAILKENIQMLEEATASMQDLENENALLREKINLFGSSKYDVDLSTEELELLKLKVEQLRAAERKIGELNEANMALKERIELLQMEKKSVRDNWSEMDPSEQIGKTDRGVQGEYGDATSILRLLEVTEDGSIPEHIAKGRQVGHSSNEATQTEHAQLISGDVTSQGAGSSEEIITPQVHATIASEISFPDDVLGKFESLDGVKIRDSSELVSEPQIVSSQKNMDSFVDDIERRVQDLANLNEDVGKARPNANDFVLFDSDYEGDLPPLPESSPPPLPSQPPYFPEGSPTVLDGGIEFLLKNESSPPRDAATLRASSRARSRSQSKTASEKSQGSSRAESPVTVEESTVVLESDPSQLGGILPGMLHSQAISSSFKKPSDQGPTKVAPQILPKPKRPLLQMRQATDLHKPLVSHESTDRKPSVTSQWSRDEEDGVIPRRGIVRDRASSINRGEIGALKEKIEFLEKQLKNKENFIRGMKKEASDLETKSMLERKEREMKILDEDVAFLKKEVSNKTAVFCFCHLIHYVRCSIMSDCGTVPSAESKERERAAYQGESSIGELNKKNHEIEQWKSEASDSERQRQKIEADYTDLQNKMKGLKGAELKLAETQSKCSGMEKQNVELSDKVQVLEMDIVEQDRNQLVEKMKIIENQRDDLLRKGKMVESERNNFLRSNKLMEMQKDDLEGRCNMLQKTNLAELEREAKEAQTKMHDSQHERNFLKVQLDKMETEKNDMQKRFAITTQERNSLENQVAELQDLSRDHAKLEDGCHLLRLKLAELTRGKDDAELQIPTLKAKISLLKKACKDKDEAINDLSEEIRELRHSIATSALDDLSKIRTYGYSPENFEEFSPSLPGTKKAKRFVVLFDYDPQKSPASEHPELELKLKEGDFLTVFGDMDTEGYFEADLNGVRGLVPSLYVDEVEDENDSDRELDELMTTSRPDKINEVPFGKDNELPYQREVISNGQLVSDNSSVDAEQHQCVVALHDYNPFMSGFPGRPPHEQLPLKKGDVMTTHGDMDTKGFYHVELAGQTGFVPGHLVEVVSSSSLLHHVTPSRTMSTSAVIPSNGYPLNSNVTSPHQVRLPVSPLPNVGLTRFKPSPEVAHLGASSASIVPAASHPSSPRSAPSAATNKPLTTSITSSPSKQVVPFSSSRSKSIGKARPNPPNSFRVLRPVNHDAMLLAWTLPKLDEFGRSNGLAVKGYKIFANDEVKLDVRSPYMAKALVEDLDLQIPIKFSIKTVAQNSISSSAVSTMFSDIIKRNPLPLFRNLALFRWLWVAHKRRKAEKQVLPQDSSGESLQDSGGEEERYRTFVALYDYDPFKSSPNPNPESELRFKEGDILRVFNTSRKDGFYVGKLKHKSGLIPSNFVEEVAVASPRRLAAAKKHHVALPSHSRPYSRESGSSKGADSPSFAAKDVEPLRRKVMVAIYDYNPELQSPQDNPDSELAFRKGQLLTVIGEVRSDGFYQAELNGQRGLVPGSFLDEYIDKETDSGLPSERHVSLDTGRPLRYLGGLNQV</sequence>
<comment type="caution">
    <text evidence="7">The sequence shown here is derived from an EMBL/GenBank/DDBJ whole genome shotgun (WGS) entry which is preliminary data.</text>
</comment>
<keyword evidence="2" id="KW-0677">Repeat</keyword>
<dbReference type="InterPro" id="IPR040325">
    <property type="entry name" value="RIMBP1/2/3"/>
</dbReference>
<feature type="compositionally biased region" description="Low complexity" evidence="5">
    <location>
        <begin position="3210"/>
        <end position="3222"/>
    </location>
</feature>
<feature type="region of interest" description="Disordered" evidence="5">
    <location>
        <begin position="2963"/>
        <end position="2983"/>
    </location>
</feature>
<feature type="region of interest" description="Disordered" evidence="5">
    <location>
        <begin position="4254"/>
        <end position="4284"/>
    </location>
</feature>
<evidence type="ECO:0000256" key="3">
    <source>
        <dbReference type="PROSITE-ProRule" id="PRU00192"/>
    </source>
</evidence>
<feature type="compositionally biased region" description="Polar residues" evidence="5">
    <location>
        <begin position="2443"/>
        <end position="2455"/>
    </location>
</feature>
<feature type="domain" description="SH3" evidence="6">
    <location>
        <begin position="3728"/>
        <end position="3795"/>
    </location>
</feature>
<accession>A0AAD9VFQ8</accession>
<dbReference type="GO" id="GO:0045202">
    <property type="term" value="C:synapse"/>
    <property type="evidence" value="ECO:0007669"/>
    <property type="project" value="GOC"/>
</dbReference>
<feature type="compositionally biased region" description="Polar residues" evidence="5">
    <location>
        <begin position="4001"/>
        <end position="4026"/>
    </location>
</feature>
<dbReference type="InterPro" id="IPR013783">
    <property type="entry name" value="Ig-like_fold"/>
</dbReference>
<dbReference type="Gene3D" id="2.30.30.40">
    <property type="entry name" value="SH3 Domains"/>
    <property type="match status" value="4"/>
</dbReference>
<evidence type="ECO:0000313" key="7">
    <source>
        <dbReference type="EMBL" id="KAK2572312.1"/>
    </source>
</evidence>
<dbReference type="EMBL" id="JARQWQ010000004">
    <property type="protein sequence ID" value="KAK2572312.1"/>
    <property type="molecule type" value="Genomic_DNA"/>
</dbReference>
<dbReference type="InterPro" id="IPR036028">
    <property type="entry name" value="SH3-like_dom_sf"/>
</dbReference>
<feature type="region of interest" description="Disordered" evidence="5">
    <location>
        <begin position="1"/>
        <end position="54"/>
    </location>
</feature>
<evidence type="ECO:0000256" key="4">
    <source>
        <dbReference type="SAM" id="Coils"/>
    </source>
</evidence>
<dbReference type="Pfam" id="PF07653">
    <property type="entry name" value="SH3_2"/>
    <property type="match status" value="3"/>
</dbReference>
<feature type="compositionally biased region" description="Pro residues" evidence="5">
    <location>
        <begin position="3138"/>
        <end position="3155"/>
    </location>
</feature>
<name>A0AAD9VFQ8_ACRCE</name>
<feature type="domain" description="SH3" evidence="6">
    <location>
        <begin position="3848"/>
        <end position="3916"/>
    </location>
</feature>
<feature type="region of interest" description="Disordered" evidence="5">
    <location>
        <begin position="2443"/>
        <end position="2474"/>
    </location>
</feature>
<keyword evidence="1 3" id="KW-0728">SH3 domain</keyword>
<feature type="coiled-coil region" evidence="4">
    <location>
        <begin position="3668"/>
        <end position="3695"/>
    </location>
</feature>
<feature type="region of interest" description="Disordered" evidence="5">
    <location>
        <begin position="224"/>
        <end position="243"/>
    </location>
</feature>
<feature type="coiled-coil region" evidence="4">
    <location>
        <begin position="992"/>
        <end position="1026"/>
    </location>
</feature>
<dbReference type="Proteomes" id="UP001249851">
    <property type="component" value="Unassembled WGS sequence"/>
</dbReference>
<feature type="compositionally biased region" description="Polar residues" evidence="5">
    <location>
        <begin position="485"/>
        <end position="501"/>
    </location>
</feature>
<evidence type="ECO:0000256" key="5">
    <source>
        <dbReference type="SAM" id="MobiDB-lite"/>
    </source>
</evidence>
<evidence type="ECO:0000256" key="2">
    <source>
        <dbReference type="ARBA" id="ARBA00022737"/>
    </source>
</evidence>
<feature type="compositionally biased region" description="Polar residues" evidence="5">
    <location>
        <begin position="22"/>
        <end position="37"/>
    </location>
</feature>
<evidence type="ECO:0000259" key="6">
    <source>
        <dbReference type="PROSITE" id="PS50002"/>
    </source>
</evidence>
<feature type="region of interest" description="Disordered" evidence="5">
    <location>
        <begin position="322"/>
        <end position="343"/>
    </location>
</feature>
<feature type="region of interest" description="Disordered" evidence="5">
    <location>
        <begin position="2346"/>
        <end position="2367"/>
    </location>
</feature>
<dbReference type="PROSITE" id="PS50002">
    <property type="entry name" value="SH3"/>
    <property type="match status" value="4"/>
</dbReference>
<evidence type="ECO:0000313" key="8">
    <source>
        <dbReference type="Proteomes" id="UP001249851"/>
    </source>
</evidence>
<dbReference type="CDD" id="cd11851">
    <property type="entry name" value="SH3_RIM-BP"/>
    <property type="match status" value="1"/>
</dbReference>
<organism evidence="7 8">
    <name type="scientific">Acropora cervicornis</name>
    <name type="common">Staghorn coral</name>
    <dbReference type="NCBI Taxonomy" id="6130"/>
    <lineage>
        <taxon>Eukaryota</taxon>
        <taxon>Metazoa</taxon>
        <taxon>Cnidaria</taxon>
        <taxon>Anthozoa</taxon>
        <taxon>Hexacorallia</taxon>
        <taxon>Scleractinia</taxon>
        <taxon>Astrocoeniina</taxon>
        <taxon>Acroporidae</taxon>
        <taxon>Acropora</taxon>
    </lineage>
</organism>
<dbReference type="PANTHER" id="PTHR14234:SF19">
    <property type="entry name" value="RIM-BINDING PROTEIN, ISOFORM F"/>
    <property type="match status" value="1"/>
</dbReference>
<keyword evidence="4" id="KW-0175">Coiled coil</keyword>
<dbReference type="SUPFAM" id="SSF50044">
    <property type="entry name" value="SH3-domain"/>
    <property type="match status" value="4"/>
</dbReference>
<dbReference type="PANTHER" id="PTHR14234">
    <property type="entry name" value="RIM BINDING PROTEIN-RELATED"/>
    <property type="match status" value="1"/>
</dbReference>
<feature type="region of interest" description="Disordered" evidence="5">
    <location>
        <begin position="3984"/>
        <end position="4036"/>
    </location>
</feature>
<dbReference type="InterPro" id="IPR001452">
    <property type="entry name" value="SH3_domain"/>
</dbReference>
<reference evidence="7" key="2">
    <citation type="journal article" date="2023" name="Science">
        <title>Genomic signatures of disease resistance in endangered staghorn corals.</title>
        <authorList>
            <person name="Vollmer S.V."/>
            <person name="Selwyn J.D."/>
            <person name="Despard B.A."/>
            <person name="Roesel C.L."/>
        </authorList>
    </citation>
    <scope>NUCLEOTIDE SEQUENCE</scope>
    <source>
        <strain evidence="7">K2</strain>
    </source>
</reference>
<feature type="domain" description="SH3" evidence="6">
    <location>
        <begin position="4177"/>
        <end position="4244"/>
    </location>
</feature>